<protein>
    <submittedName>
        <fullName evidence="2">Uncharacterized protein</fullName>
    </submittedName>
</protein>
<dbReference type="Proteomes" id="UP000799778">
    <property type="component" value="Unassembled WGS sequence"/>
</dbReference>
<evidence type="ECO:0000256" key="1">
    <source>
        <dbReference type="SAM" id="MobiDB-lite"/>
    </source>
</evidence>
<feature type="region of interest" description="Disordered" evidence="1">
    <location>
        <begin position="229"/>
        <end position="257"/>
    </location>
</feature>
<dbReference type="OrthoDB" id="4187154at2759"/>
<sequence length="544" mass="60793">MSRSIELGRAVIGCQTAHLQLWLTTLITISPQHQTTNHEQLTSRHLLEYLLSQEVWIGRGNGLHMQLALTVHGEPLNSEQVDKLAARLVNAPVWRQLRLNATLPHSFNDHNGRDRGSIRLEVDHIRDYSSDTQDRRHRILSDVPFADTQPPEGVPSMTLDSVSLQMEVVAMIPRTKGRATGLRTMNINGQSSIRDEVTPQVENSHNNLNDQETGESVLDASIESMPRAVPRAVDKKRKSTAEQRRIPFGTPDSPVESTKRLKGIGSFHMRTNYAEHDVHRLVDAAMRTSFGSGTSKLVQDIKLLTSTFTGGLTDIAPALFSVDYFALSQRARLIPTIGRSLSRIQFRTPLSMGQNTTILDSGVQTPSTMHSRADLHQGWGRHAGLTLEARLWMHSQKRIPTKGKVVLQSFIDHTENSLPCDLIPDDLEAEIGTIPLNTRRELVELSQDNDLLYIDERIPAGNDSILPCECHTTEPTVIDLLLDEEEDLLFNQFHAKLCASDQAAINGSTDEINQSIMLCDSFNLNEHISEERDDLLFRSDGSCV</sequence>
<evidence type="ECO:0000313" key="2">
    <source>
        <dbReference type="EMBL" id="KAF2013742.1"/>
    </source>
</evidence>
<dbReference type="AlphaFoldDB" id="A0A6A5XKS7"/>
<reference evidence="2" key="1">
    <citation type="journal article" date="2020" name="Stud. Mycol.">
        <title>101 Dothideomycetes genomes: a test case for predicting lifestyles and emergence of pathogens.</title>
        <authorList>
            <person name="Haridas S."/>
            <person name="Albert R."/>
            <person name="Binder M."/>
            <person name="Bloem J."/>
            <person name="Labutti K."/>
            <person name="Salamov A."/>
            <person name="Andreopoulos B."/>
            <person name="Baker S."/>
            <person name="Barry K."/>
            <person name="Bills G."/>
            <person name="Bluhm B."/>
            <person name="Cannon C."/>
            <person name="Castanera R."/>
            <person name="Culley D."/>
            <person name="Daum C."/>
            <person name="Ezra D."/>
            <person name="Gonzalez J."/>
            <person name="Henrissat B."/>
            <person name="Kuo A."/>
            <person name="Liang C."/>
            <person name="Lipzen A."/>
            <person name="Lutzoni F."/>
            <person name="Magnuson J."/>
            <person name="Mondo S."/>
            <person name="Nolan M."/>
            <person name="Ohm R."/>
            <person name="Pangilinan J."/>
            <person name="Park H.-J."/>
            <person name="Ramirez L."/>
            <person name="Alfaro M."/>
            <person name="Sun H."/>
            <person name="Tritt A."/>
            <person name="Yoshinaga Y."/>
            <person name="Zwiers L.-H."/>
            <person name="Turgeon B."/>
            <person name="Goodwin S."/>
            <person name="Spatafora J."/>
            <person name="Crous P."/>
            <person name="Grigoriev I."/>
        </authorList>
    </citation>
    <scope>NUCLEOTIDE SEQUENCE</scope>
    <source>
        <strain evidence="2">CBS 175.79</strain>
    </source>
</reference>
<gene>
    <name evidence="2" type="ORF">BU24DRAFT_424747</name>
</gene>
<proteinExistence type="predicted"/>
<organism evidence="2 3">
    <name type="scientific">Aaosphaeria arxii CBS 175.79</name>
    <dbReference type="NCBI Taxonomy" id="1450172"/>
    <lineage>
        <taxon>Eukaryota</taxon>
        <taxon>Fungi</taxon>
        <taxon>Dikarya</taxon>
        <taxon>Ascomycota</taxon>
        <taxon>Pezizomycotina</taxon>
        <taxon>Dothideomycetes</taxon>
        <taxon>Pleosporomycetidae</taxon>
        <taxon>Pleosporales</taxon>
        <taxon>Pleosporales incertae sedis</taxon>
        <taxon>Aaosphaeria</taxon>
    </lineage>
</organism>
<dbReference type="EMBL" id="ML978071">
    <property type="protein sequence ID" value="KAF2013742.1"/>
    <property type="molecule type" value="Genomic_DNA"/>
</dbReference>
<evidence type="ECO:0000313" key="3">
    <source>
        <dbReference type="Proteomes" id="UP000799778"/>
    </source>
</evidence>
<name>A0A6A5XKS7_9PLEO</name>
<dbReference type="GeneID" id="54285977"/>
<dbReference type="RefSeq" id="XP_033382081.1">
    <property type="nucleotide sequence ID" value="XM_033528580.1"/>
</dbReference>
<accession>A0A6A5XKS7</accession>
<keyword evidence="3" id="KW-1185">Reference proteome</keyword>